<accession>A0A484LH60</accession>
<evidence type="ECO:0000313" key="2">
    <source>
        <dbReference type="Proteomes" id="UP000595140"/>
    </source>
</evidence>
<proteinExistence type="predicted"/>
<name>A0A484LH60_9ASTE</name>
<dbReference type="OrthoDB" id="2262048at2759"/>
<dbReference type="Proteomes" id="UP000595140">
    <property type="component" value="Unassembled WGS sequence"/>
</dbReference>
<gene>
    <name evidence="1" type="ORF">CCAM_LOCUS17443</name>
</gene>
<organism evidence="1 2">
    <name type="scientific">Cuscuta campestris</name>
    <dbReference type="NCBI Taxonomy" id="132261"/>
    <lineage>
        <taxon>Eukaryota</taxon>
        <taxon>Viridiplantae</taxon>
        <taxon>Streptophyta</taxon>
        <taxon>Embryophyta</taxon>
        <taxon>Tracheophyta</taxon>
        <taxon>Spermatophyta</taxon>
        <taxon>Magnoliopsida</taxon>
        <taxon>eudicotyledons</taxon>
        <taxon>Gunneridae</taxon>
        <taxon>Pentapetalae</taxon>
        <taxon>asterids</taxon>
        <taxon>lamiids</taxon>
        <taxon>Solanales</taxon>
        <taxon>Convolvulaceae</taxon>
        <taxon>Cuscuteae</taxon>
        <taxon>Cuscuta</taxon>
        <taxon>Cuscuta subgen. Grammica</taxon>
        <taxon>Cuscuta sect. Cleistogrammica</taxon>
    </lineage>
</organism>
<dbReference type="AlphaFoldDB" id="A0A484LH60"/>
<protein>
    <submittedName>
        <fullName evidence="1">Uncharacterized protein</fullName>
    </submittedName>
</protein>
<dbReference type="PANTHER" id="PTHR36856">
    <property type="entry name" value="OS07G0175200 PROTEIN"/>
    <property type="match status" value="1"/>
</dbReference>
<sequence>MDVEGKSPDKKAVSEDASLKKCLEGNKGDIDKCKSLLEAFKSSSSAAAAQKQKALAPLMLRSGSLTDV</sequence>
<dbReference type="EMBL" id="OOIL02001452">
    <property type="protein sequence ID" value="VFQ75667.1"/>
    <property type="molecule type" value="Genomic_DNA"/>
</dbReference>
<evidence type="ECO:0000313" key="1">
    <source>
        <dbReference type="EMBL" id="VFQ75667.1"/>
    </source>
</evidence>
<dbReference type="PANTHER" id="PTHR36856:SF2">
    <property type="match status" value="1"/>
</dbReference>
<reference evidence="1 2" key="1">
    <citation type="submission" date="2018-04" db="EMBL/GenBank/DDBJ databases">
        <authorList>
            <person name="Vogel A."/>
        </authorList>
    </citation>
    <scope>NUCLEOTIDE SEQUENCE [LARGE SCALE GENOMIC DNA]</scope>
</reference>
<keyword evidence="2" id="KW-1185">Reference proteome</keyword>